<dbReference type="Proteomes" id="UP000257109">
    <property type="component" value="Unassembled WGS sequence"/>
</dbReference>
<sequence length="268" mass="30157">MILYALYASPRVNWAAELGLVGRDLPYPPKGFLVFPIKILVVTLVIPVSSSKGTQVPSIQAIVDVITGWVVTSIQRKNNNKKESMKSKKIMMASKRVVRKVLLAKKEPLYLLPTNMCFHLSAQFPNLPTDVGELPRNFPKDIPCGLLPIKGIKHHIDFTMGATFPNRATYRSNLEESKEIQQQVGKHMEKGWAWESNSPCVVLVILVPKKDSAIERTQRLWMLSMDDGLRLHVKPSKGPMKPLDEGCPLDDLYGRRIWTLSPMDTSSL</sequence>
<dbReference type="SUPFAM" id="SSF56672">
    <property type="entry name" value="DNA/RNA polymerases"/>
    <property type="match status" value="1"/>
</dbReference>
<dbReference type="PANTHER" id="PTHR35046">
    <property type="entry name" value="ZINC KNUCKLE (CCHC-TYPE) FAMILY PROTEIN"/>
    <property type="match status" value="1"/>
</dbReference>
<dbReference type="OrthoDB" id="1934635at2759"/>
<comment type="caution">
    <text evidence="1">The sequence shown here is derived from an EMBL/GenBank/DDBJ whole genome shotgun (WGS) entry which is preliminary data.</text>
</comment>
<dbReference type="PANTHER" id="PTHR35046:SF9">
    <property type="entry name" value="RNA-DIRECTED DNA POLYMERASE"/>
    <property type="match status" value="1"/>
</dbReference>
<feature type="non-terminal residue" evidence="1">
    <location>
        <position position="1"/>
    </location>
</feature>
<gene>
    <name evidence="1" type="ORF">CR513_41600</name>
</gene>
<dbReference type="Gene3D" id="3.10.10.10">
    <property type="entry name" value="HIV Type 1 Reverse Transcriptase, subunit A, domain 1"/>
    <property type="match status" value="1"/>
</dbReference>
<accession>A0A371FIR5</accession>
<proteinExistence type="predicted"/>
<evidence type="ECO:0000313" key="2">
    <source>
        <dbReference type="Proteomes" id="UP000257109"/>
    </source>
</evidence>
<reference evidence="1" key="1">
    <citation type="submission" date="2018-05" db="EMBL/GenBank/DDBJ databases">
        <title>Draft genome of Mucuna pruriens seed.</title>
        <authorList>
            <person name="Nnadi N.E."/>
            <person name="Vos R."/>
            <person name="Hasami M.H."/>
            <person name="Devisetty U.K."/>
            <person name="Aguiy J.C."/>
        </authorList>
    </citation>
    <scope>NUCLEOTIDE SEQUENCE [LARGE SCALE GENOMIC DNA]</scope>
    <source>
        <strain evidence="1">JCA_2017</strain>
    </source>
</reference>
<organism evidence="1 2">
    <name type="scientific">Mucuna pruriens</name>
    <name type="common">Velvet bean</name>
    <name type="synonym">Dolichos pruriens</name>
    <dbReference type="NCBI Taxonomy" id="157652"/>
    <lineage>
        <taxon>Eukaryota</taxon>
        <taxon>Viridiplantae</taxon>
        <taxon>Streptophyta</taxon>
        <taxon>Embryophyta</taxon>
        <taxon>Tracheophyta</taxon>
        <taxon>Spermatophyta</taxon>
        <taxon>Magnoliopsida</taxon>
        <taxon>eudicotyledons</taxon>
        <taxon>Gunneridae</taxon>
        <taxon>Pentapetalae</taxon>
        <taxon>rosids</taxon>
        <taxon>fabids</taxon>
        <taxon>Fabales</taxon>
        <taxon>Fabaceae</taxon>
        <taxon>Papilionoideae</taxon>
        <taxon>50 kb inversion clade</taxon>
        <taxon>NPAAA clade</taxon>
        <taxon>indigoferoid/millettioid clade</taxon>
        <taxon>Phaseoleae</taxon>
        <taxon>Mucuna</taxon>
    </lineage>
</organism>
<protein>
    <submittedName>
        <fullName evidence="1">Uncharacterized protein</fullName>
    </submittedName>
</protein>
<name>A0A371FIR5_MUCPR</name>
<dbReference type="EMBL" id="QJKJ01008950">
    <property type="protein sequence ID" value="RDX78161.1"/>
    <property type="molecule type" value="Genomic_DNA"/>
</dbReference>
<dbReference type="AlphaFoldDB" id="A0A371FIR5"/>
<keyword evidence="2" id="KW-1185">Reference proteome</keyword>
<dbReference type="InterPro" id="IPR043502">
    <property type="entry name" value="DNA/RNA_pol_sf"/>
</dbReference>
<evidence type="ECO:0000313" key="1">
    <source>
        <dbReference type="EMBL" id="RDX78161.1"/>
    </source>
</evidence>